<dbReference type="EMBL" id="SJPY01000002">
    <property type="protein sequence ID" value="TWU44391.1"/>
    <property type="molecule type" value="Genomic_DNA"/>
</dbReference>
<dbReference type="Gene3D" id="1.10.1740.10">
    <property type="match status" value="1"/>
</dbReference>
<dbReference type="GO" id="GO:0016987">
    <property type="term" value="F:sigma factor activity"/>
    <property type="evidence" value="ECO:0007669"/>
    <property type="project" value="UniProtKB-KW"/>
</dbReference>
<comment type="caution">
    <text evidence="6">The sequence shown here is derived from an EMBL/GenBank/DDBJ whole genome shotgun (WGS) entry which is preliminary data.</text>
</comment>
<dbReference type="InterPro" id="IPR014284">
    <property type="entry name" value="RNA_pol_sigma-70_dom"/>
</dbReference>
<dbReference type="AlphaFoldDB" id="A0A5C6E9H9"/>
<keyword evidence="3" id="KW-0731">Sigma factor</keyword>
<dbReference type="SUPFAM" id="SSF88946">
    <property type="entry name" value="Sigma2 domain of RNA polymerase sigma factors"/>
    <property type="match status" value="1"/>
</dbReference>
<evidence type="ECO:0000313" key="6">
    <source>
        <dbReference type="EMBL" id="TWU44391.1"/>
    </source>
</evidence>
<dbReference type="Proteomes" id="UP000315471">
    <property type="component" value="Unassembled WGS sequence"/>
</dbReference>
<dbReference type="InterPro" id="IPR013324">
    <property type="entry name" value="RNA_pol_sigma_r3/r4-like"/>
</dbReference>
<dbReference type="SUPFAM" id="SSF88659">
    <property type="entry name" value="Sigma3 and sigma4 domains of RNA polymerase sigma factors"/>
    <property type="match status" value="1"/>
</dbReference>
<evidence type="ECO:0000256" key="4">
    <source>
        <dbReference type="ARBA" id="ARBA00023163"/>
    </source>
</evidence>
<keyword evidence="4" id="KW-0804">Transcription</keyword>
<keyword evidence="7" id="KW-1185">Reference proteome</keyword>
<protein>
    <submittedName>
        <fullName evidence="6">RNA polymerase sigma factor CarQ</fullName>
    </submittedName>
</protein>
<keyword evidence="2" id="KW-0805">Transcription regulation</keyword>
<comment type="similarity">
    <text evidence="1">Belongs to the sigma-70 factor family. ECF subfamily.</text>
</comment>
<reference evidence="6 7" key="1">
    <citation type="submission" date="2019-02" db="EMBL/GenBank/DDBJ databases">
        <title>Deep-cultivation of Planctomycetes and their phenomic and genomic characterization uncovers novel biology.</title>
        <authorList>
            <person name="Wiegand S."/>
            <person name="Jogler M."/>
            <person name="Boedeker C."/>
            <person name="Pinto D."/>
            <person name="Vollmers J."/>
            <person name="Rivas-Marin E."/>
            <person name="Kohn T."/>
            <person name="Peeters S.H."/>
            <person name="Heuer A."/>
            <person name="Rast P."/>
            <person name="Oberbeckmann S."/>
            <person name="Bunk B."/>
            <person name="Jeske O."/>
            <person name="Meyerdierks A."/>
            <person name="Storesund J.E."/>
            <person name="Kallscheuer N."/>
            <person name="Luecker S."/>
            <person name="Lage O.M."/>
            <person name="Pohl T."/>
            <person name="Merkel B.J."/>
            <person name="Hornburger P."/>
            <person name="Mueller R.-W."/>
            <person name="Bruemmer F."/>
            <person name="Labrenz M."/>
            <person name="Spormann A.M."/>
            <person name="Op Den Camp H."/>
            <person name="Overmann J."/>
            <person name="Amann R."/>
            <person name="Jetten M.S.M."/>
            <person name="Mascher T."/>
            <person name="Medema M.H."/>
            <person name="Devos D.P."/>
            <person name="Kaster A.-K."/>
            <person name="Ovreas L."/>
            <person name="Rohde M."/>
            <person name="Galperin M.Y."/>
            <person name="Jogler C."/>
        </authorList>
    </citation>
    <scope>NUCLEOTIDE SEQUENCE [LARGE SCALE GENOMIC DNA]</scope>
    <source>
        <strain evidence="6 7">Q31b</strain>
    </source>
</reference>
<evidence type="ECO:0000256" key="1">
    <source>
        <dbReference type="ARBA" id="ARBA00010641"/>
    </source>
</evidence>
<dbReference type="PANTHER" id="PTHR43133">
    <property type="entry name" value="RNA POLYMERASE ECF-TYPE SIGMA FACTO"/>
    <property type="match status" value="1"/>
</dbReference>
<dbReference type="Pfam" id="PF04542">
    <property type="entry name" value="Sigma70_r2"/>
    <property type="match status" value="1"/>
</dbReference>
<dbReference type="InterPro" id="IPR007627">
    <property type="entry name" value="RNA_pol_sigma70_r2"/>
</dbReference>
<feature type="domain" description="RNA polymerase sigma-70 region 2" evidence="5">
    <location>
        <begin position="50"/>
        <end position="114"/>
    </location>
</feature>
<dbReference type="Gene3D" id="1.10.10.10">
    <property type="entry name" value="Winged helix-like DNA-binding domain superfamily/Winged helix DNA-binding domain"/>
    <property type="match status" value="1"/>
</dbReference>
<dbReference type="InterPro" id="IPR013325">
    <property type="entry name" value="RNA_pol_sigma_r2"/>
</dbReference>
<dbReference type="PANTHER" id="PTHR43133:SF51">
    <property type="entry name" value="RNA POLYMERASE SIGMA FACTOR"/>
    <property type="match status" value="1"/>
</dbReference>
<evidence type="ECO:0000259" key="5">
    <source>
        <dbReference type="Pfam" id="PF04542"/>
    </source>
</evidence>
<proteinExistence type="inferred from homology"/>
<dbReference type="GO" id="GO:0006352">
    <property type="term" value="P:DNA-templated transcription initiation"/>
    <property type="evidence" value="ECO:0007669"/>
    <property type="project" value="InterPro"/>
</dbReference>
<evidence type="ECO:0000256" key="2">
    <source>
        <dbReference type="ARBA" id="ARBA00023015"/>
    </source>
</evidence>
<dbReference type="NCBIfam" id="TIGR02937">
    <property type="entry name" value="sigma70-ECF"/>
    <property type="match status" value="1"/>
</dbReference>
<accession>A0A5C6E9H9</accession>
<evidence type="ECO:0000256" key="3">
    <source>
        <dbReference type="ARBA" id="ARBA00023082"/>
    </source>
</evidence>
<organism evidence="6 7">
    <name type="scientific">Novipirellula aureliae</name>
    <dbReference type="NCBI Taxonomy" id="2527966"/>
    <lineage>
        <taxon>Bacteria</taxon>
        <taxon>Pseudomonadati</taxon>
        <taxon>Planctomycetota</taxon>
        <taxon>Planctomycetia</taxon>
        <taxon>Pirellulales</taxon>
        <taxon>Pirellulaceae</taxon>
        <taxon>Novipirellula</taxon>
    </lineage>
</organism>
<sequence>MIVVYDLPSFVNNRQDASASRNQGTVAPINAPSTMEAMDNRSFQSFLNITENRSRILAMIVTMVRDFDVAEDLFQETVLEILHSEEQFDPTRSFTPWACGIAKNVVHQYWRRQKQSPANGLGEMIADLAMISAEGDDEMWHRERKALRSCFQKLPSRMQRLLLLRYGHNIKGPELAESAACRLGSIRTTLARLRFQLRQCIQAKTAES</sequence>
<dbReference type="InterPro" id="IPR036388">
    <property type="entry name" value="WH-like_DNA-bd_sf"/>
</dbReference>
<dbReference type="InterPro" id="IPR039425">
    <property type="entry name" value="RNA_pol_sigma-70-like"/>
</dbReference>
<evidence type="ECO:0000313" key="7">
    <source>
        <dbReference type="Proteomes" id="UP000315471"/>
    </source>
</evidence>
<name>A0A5C6E9H9_9BACT</name>
<gene>
    <name evidence="6" type="primary">carQ_2</name>
    <name evidence="6" type="ORF">Q31b_19270</name>
</gene>